<comment type="catalytic activity">
    <reaction evidence="12">
        <text>cholesterol(in) = cholesterol(out)</text>
        <dbReference type="Rhea" id="RHEA:39747"/>
        <dbReference type="ChEBI" id="CHEBI:16113"/>
    </reaction>
</comment>
<evidence type="ECO:0000259" key="15">
    <source>
        <dbReference type="PROSITE" id="PS51439"/>
    </source>
</evidence>
<dbReference type="PROSITE" id="PS50848">
    <property type="entry name" value="START"/>
    <property type="match status" value="1"/>
</dbReference>
<keyword evidence="7" id="KW-0967">Endosome</keyword>
<gene>
    <name evidence="16" type="primary">STARD3</name>
    <name evidence="16" type="ORF">ATANTOWER_000435</name>
</gene>
<evidence type="ECO:0000256" key="10">
    <source>
        <dbReference type="ARBA" id="ARBA00023136"/>
    </source>
</evidence>
<dbReference type="PANTHER" id="PTHR46121:SF2">
    <property type="entry name" value="STAR-RELATED LIPID TRANSFER PROTEIN 3"/>
    <property type="match status" value="1"/>
</dbReference>
<dbReference type="InterPro" id="IPR051869">
    <property type="entry name" value="STARD3"/>
</dbReference>
<sequence length="461" mass="52202">ETFSQAPAMQGGEYGELGGSLPVIASLNASYSTSLTLPSPYLLVPPAERKAVSDVRRTFCLFVTFDLLFITLLWIIELNVTGTLLENLEDQVVRYNFKSSFFDIVVLALFRFLCLQIGYAAFRLKHWWVVAVSTLMTSIFLVVKVIISELLSKNAFGYVLPITSFVVAWLETWFLDFKVLSQEADDERAYLAAVNAACEGAPMIYSRPVSDGQFYSPPESVADSDEDLDEEGLWRKAVTFQEKEYVKQGREAMSVVEQILTQEENWKFEKNNDMGDSVYTLEIPYHGRTFILKGLMQCPAEFVYQEVILQPEKMVQWNKTVSVCQILQRVDDNTLVTYDVSAGAAGGVVSARDFVNVRRVERKRDCYMSAGMATNHDAKPPCGRYVRGENGPGGFVVLKSSSNPSVCTFIWVLNTDLKGRLPRYLIHQSLAATMFEFMSHLRQRIADLRPSHHHHHHHHHP</sequence>
<dbReference type="PRINTS" id="PR00978">
    <property type="entry name" value="STARPROTEIN"/>
</dbReference>
<evidence type="ECO:0000256" key="4">
    <source>
        <dbReference type="ARBA" id="ARBA00022448"/>
    </source>
</evidence>
<dbReference type="InterPro" id="IPR019498">
    <property type="entry name" value="MENTAL"/>
</dbReference>
<evidence type="ECO:0000256" key="13">
    <source>
        <dbReference type="SAM" id="Phobius"/>
    </source>
</evidence>
<evidence type="ECO:0000256" key="3">
    <source>
        <dbReference type="ARBA" id="ARBA00020514"/>
    </source>
</evidence>
<evidence type="ECO:0000256" key="8">
    <source>
        <dbReference type="ARBA" id="ARBA00023055"/>
    </source>
</evidence>
<dbReference type="InterPro" id="IPR029867">
    <property type="entry name" value="STARD3_MLN64_C"/>
</dbReference>
<feature type="domain" description="MENTAL" evidence="15">
    <location>
        <begin position="52"/>
        <end position="224"/>
    </location>
</feature>
<dbReference type="InterPro" id="IPR002913">
    <property type="entry name" value="START_lipid-bd_dom"/>
</dbReference>
<dbReference type="PANTHER" id="PTHR46121">
    <property type="entry name" value="STEROIDOGENIC ACUTE REGULATORY PROTEIN-LIKE"/>
    <property type="match status" value="1"/>
</dbReference>
<evidence type="ECO:0000256" key="11">
    <source>
        <dbReference type="ARBA" id="ARBA00032621"/>
    </source>
</evidence>
<feature type="domain" description="START" evidence="14">
    <location>
        <begin position="250"/>
        <end position="450"/>
    </location>
</feature>
<dbReference type="InterPro" id="IPR023393">
    <property type="entry name" value="START-like_dom_sf"/>
</dbReference>
<comment type="caution">
    <text evidence="16">The sequence shown here is derived from an EMBL/GenBank/DDBJ whole genome shotgun (WGS) entry which is preliminary data.</text>
</comment>
<evidence type="ECO:0000259" key="14">
    <source>
        <dbReference type="PROSITE" id="PS50848"/>
    </source>
</evidence>
<evidence type="ECO:0000256" key="5">
    <source>
        <dbReference type="ARBA" id="ARBA00022553"/>
    </source>
</evidence>
<protein>
    <recommendedName>
        <fullName evidence="3">StAR-related lipid transfer protein 3</fullName>
    </recommendedName>
    <alternativeName>
        <fullName evidence="11">START domain-containing protein 3</fullName>
    </alternativeName>
</protein>
<feature type="non-terminal residue" evidence="16">
    <location>
        <position position="1"/>
    </location>
</feature>
<feature type="transmembrane region" description="Helical" evidence="13">
    <location>
        <begin position="127"/>
        <end position="146"/>
    </location>
</feature>
<dbReference type="PROSITE" id="PS51439">
    <property type="entry name" value="MENTAL"/>
    <property type="match status" value="1"/>
</dbReference>
<dbReference type="Pfam" id="PF01852">
    <property type="entry name" value="START"/>
    <property type="match status" value="1"/>
</dbReference>
<dbReference type="EMBL" id="JAHUTI010030546">
    <property type="protein sequence ID" value="MED6242121.1"/>
    <property type="molecule type" value="Genomic_DNA"/>
</dbReference>
<keyword evidence="8" id="KW-0445">Lipid transport</keyword>
<name>A0ABU7AV25_9TELE</name>
<comment type="similarity">
    <text evidence="2">Belongs to the STARD3 family.</text>
</comment>
<dbReference type="Pfam" id="PF10457">
    <property type="entry name" value="MENTAL"/>
    <property type="match status" value="1"/>
</dbReference>
<evidence type="ECO:0000313" key="17">
    <source>
        <dbReference type="Proteomes" id="UP001345963"/>
    </source>
</evidence>
<dbReference type="SMART" id="SM00234">
    <property type="entry name" value="START"/>
    <property type="match status" value="1"/>
</dbReference>
<organism evidence="16 17">
    <name type="scientific">Ataeniobius toweri</name>
    <dbReference type="NCBI Taxonomy" id="208326"/>
    <lineage>
        <taxon>Eukaryota</taxon>
        <taxon>Metazoa</taxon>
        <taxon>Chordata</taxon>
        <taxon>Craniata</taxon>
        <taxon>Vertebrata</taxon>
        <taxon>Euteleostomi</taxon>
        <taxon>Actinopterygii</taxon>
        <taxon>Neopterygii</taxon>
        <taxon>Teleostei</taxon>
        <taxon>Neoteleostei</taxon>
        <taxon>Acanthomorphata</taxon>
        <taxon>Ovalentaria</taxon>
        <taxon>Atherinomorphae</taxon>
        <taxon>Cyprinodontiformes</taxon>
        <taxon>Goodeidae</taxon>
        <taxon>Ataeniobius</taxon>
    </lineage>
</organism>
<proteinExistence type="inferred from homology"/>
<keyword evidence="9" id="KW-0446">Lipid-binding</keyword>
<keyword evidence="5" id="KW-0597">Phosphoprotein</keyword>
<evidence type="ECO:0000256" key="2">
    <source>
        <dbReference type="ARBA" id="ARBA00010909"/>
    </source>
</evidence>
<evidence type="ECO:0000256" key="7">
    <source>
        <dbReference type="ARBA" id="ARBA00022753"/>
    </source>
</evidence>
<dbReference type="InterPro" id="IPR000799">
    <property type="entry name" value="StAR-like"/>
</dbReference>
<feature type="transmembrane region" description="Helical" evidence="13">
    <location>
        <begin position="100"/>
        <end position="120"/>
    </location>
</feature>
<keyword evidence="17" id="KW-1185">Reference proteome</keyword>
<dbReference type="Proteomes" id="UP001345963">
    <property type="component" value="Unassembled WGS sequence"/>
</dbReference>
<evidence type="ECO:0000256" key="12">
    <source>
        <dbReference type="ARBA" id="ARBA00034049"/>
    </source>
</evidence>
<keyword evidence="4" id="KW-0813">Transport</keyword>
<evidence type="ECO:0000313" key="16">
    <source>
        <dbReference type="EMBL" id="MED6242121.1"/>
    </source>
</evidence>
<accession>A0ABU7AV25</accession>
<keyword evidence="10 13" id="KW-0472">Membrane</keyword>
<keyword evidence="6 13" id="KW-0812">Transmembrane</keyword>
<dbReference type="SUPFAM" id="SSF55961">
    <property type="entry name" value="Bet v1-like"/>
    <property type="match status" value="1"/>
</dbReference>
<dbReference type="CDD" id="cd08906">
    <property type="entry name" value="START_STARD3-like"/>
    <property type="match status" value="1"/>
</dbReference>
<keyword evidence="13" id="KW-1133">Transmembrane helix</keyword>
<evidence type="ECO:0000256" key="1">
    <source>
        <dbReference type="ARBA" id="ARBA00004107"/>
    </source>
</evidence>
<reference evidence="16 17" key="1">
    <citation type="submission" date="2021-07" db="EMBL/GenBank/DDBJ databases">
        <authorList>
            <person name="Palmer J.M."/>
        </authorList>
    </citation>
    <scope>NUCLEOTIDE SEQUENCE [LARGE SCALE GENOMIC DNA]</scope>
    <source>
        <strain evidence="16 17">AT_MEX2019</strain>
        <tissue evidence="16">Muscle</tissue>
    </source>
</reference>
<evidence type="ECO:0000256" key="9">
    <source>
        <dbReference type="ARBA" id="ARBA00023121"/>
    </source>
</evidence>
<comment type="subcellular location">
    <subcellularLocation>
        <location evidence="1">Late endosome membrane</location>
        <topology evidence="1">Multi-pass membrane protein</topology>
    </subcellularLocation>
</comment>
<dbReference type="Gene3D" id="3.30.530.20">
    <property type="match status" value="1"/>
</dbReference>
<evidence type="ECO:0000256" key="6">
    <source>
        <dbReference type="ARBA" id="ARBA00022692"/>
    </source>
</evidence>
<feature type="transmembrane region" description="Helical" evidence="13">
    <location>
        <begin position="59"/>
        <end position="80"/>
    </location>
</feature>